<dbReference type="SMART" id="SM00448">
    <property type="entry name" value="REC"/>
    <property type="match status" value="1"/>
</dbReference>
<dbReference type="RefSeq" id="WP_169147214.1">
    <property type="nucleotide sequence ID" value="NZ_JABBGA010000017.1"/>
</dbReference>
<dbReference type="SMART" id="SM00471">
    <property type="entry name" value="HDc"/>
    <property type="match status" value="1"/>
</dbReference>
<proteinExistence type="predicted"/>
<dbReference type="Gene3D" id="1.10.3210.10">
    <property type="entry name" value="Hypothetical protein af1432"/>
    <property type="match status" value="1"/>
</dbReference>
<dbReference type="InterPro" id="IPR037522">
    <property type="entry name" value="HD_GYP_dom"/>
</dbReference>
<dbReference type="PANTHER" id="PTHR45228:SF5">
    <property type="entry name" value="CYCLIC DI-GMP PHOSPHODIESTERASE VC_1348-RELATED"/>
    <property type="match status" value="1"/>
</dbReference>
<dbReference type="CDD" id="cd00077">
    <property type="entry name" value="HDc"/>
    <property type="match status" value="1"/>
</dbReference>
<dbReference type="AlphaFoldDB" id="A0A848GA16"/>
<evidence type="ECO:0000313" key="5">
    <source>
        <dbReference type="Proteomes" id="UP000580043"/>
    </source>
</evidence>
<sequence length="389" mass="43375">MKQRAHVLIVDDQADNLLILEDILSEHYEVHPAFSGTEALAYLTDGGVADLILLDVMMPEVDGFEVCRRLKSSETTRMIPVMFLTGLDRPEDEELGFSLGAEDFIHKPISPTVVLARVRTHLALSRATRALERRNADLELIVAERTTEISEQSRRLVASKQEVIAAQAATITAFCALAEARDNETGNHIRRTQHYVRILAEELRDHPRFRHELDEDVIQLLFKSAPLHDVGKVATPDAILLKPGKLTPEEWFIMKQHCEYGQKAILQAEKALGGEADASFLRYAAEIAYGHHERWDGSGYPQGLAGDAIPVSARLMAVADVYDALISRRVYKPPFPHEQALEMIAAEKGRHFDPDLVDALMRVAGDFAAIARNFRDEPEDEGDMAVKAG</sequence>
<organism evidence="4 5">
    <name type="scientific">Zoogloea dura</name>
    <dbReference type="NCBI Taxonomy" id="2728840"/>
    <lineage>
        <taxon>Bacteria</taxon>
        <taxon>Pseudomonadati</taxon>
        <taxon>Pseudomonadota</taxon>
        <taxon>Betaproteobacteria</taxon>
        <taxon>Rhodocyclales</taxon>
        <taxon>Zoogloeaceae</taxon>
        <taxon>Zoogloea</taxon>
    </lineage>
</organism>
<dbReference type="Pfam" id="PF00072">
    <property type="entry name" value="Response_reg"/>
    <property type="match status" value="1"/>
</dbReference>
<dbReference type="PROSITE" id="PS51832">
    <property type="entry name" value="HD_GYP"/>
    <property type="match status" value="1"/>
</dbReference>
<dbReference type="GO" id="GO:0008081">
    <property type="term" value="F:phosphoric diester hydrolase activity"/>
    <property type="evidence" value="ECO:0007669"/>
    <property type="project" value="UniProtKB-ARBA"/>
</dbReference>
<dbReference type="InterPro" id="IPR052020">
    <property type="entry name" value="Cyclic_di-GMP/3'3'-cGAMP_PDE"/>
</dbReference>
<dbReference type="SUPFAM" id="SSF109604">
    <property type="entry name" value="HD-domain/PDEase-like"/>
    <property type="match status" value="1"/>
</dbReference>
<feature type="domain" description="HD-GYP" evidence="3">
    <location>
        <begin position="163"/>
        <end position="376"/>
    </location>
</feature>
<dbReference type="Gene3D" id="3.40.50.2300">
    <property type="match status" value="1"/>
</dbReference>
<gene>
    <name evidence="4" type="ORF">HHL15_18125</name>
</gene>
<name>A0A848GA16_9RHOO</name>
<dbReference type="InterPro" id="IPR003607">
    <property type="entry name" value="HD/PDEase_dom"/>
</dbReference>
<keyword evidence="5" id="KW-1185">Reference proteome</keyword>
<reference evidence="4 5" key="1">
    <citation type="submission" date="2020-04" db="EMBL/GenBank/DDBJ databases">
        <title>Zoogloea sp. G-4-1-14 isolated from soil.</title>
        <authorList>
            <person name="Dahal R.H."/>
        </authorList>
    </citation>
    <scope>NUCLEOTIDE SEQUENCE [LARGE SCALE GENOMIC DNA]</scope>
    <source>
        <strain evidence="4 5">G-4-1-14</strain>
    </source>
</reference>
<dbReference type="EMBL" id="JABBGA010000017">
    <property type="protein sequence ID" value="NML27676.1"/>
    <property type="molecule type" value="Genomic_DNA"/>
</dbReference>
<evidence type="ECO:0000256" key="1">
    <source>
        <dbReference type="PROSITE-ProRule" id="PRU00169"/>
    </source>
</evidence>
<dbReference type="SUPFAM" id="SSF52172">
    <property type="entry name" value="CheY-like"/>
    <property type="match status" value="1"/>
</dbReference>
<evidence type="ECO:0000313" key="4">
    <source>
        <dbReference type="EMBL" id="NML27676.1"/>
    </source>
</evidence>
<evidence type="ECO:0000259" key="3">
    <source>
        <dbReference type="PROSITE" id="PS51832"/>
    </source>
</evidence>
<dbReference type="PANTHER" id="PTHR45228">
    <property type="entry name" value="CYCLIC DI-GMP PHOSPHODIESTERASE TM_0186-RELATED"/>
    <property type="match status" value="1"/>
</dbReference>
<evidence type="ECO:0000259" key="2">
    <source>
        <dbReference type="PROSITE" id="PS50110"/>
    </source>
</evidence>
<feature type="domain" description="Response regulatory" evidence="2">
    <location>
        <begin position="6"/>
        <end position="122"/>
    </location>
</feature>
<dbReference type="InterPro" id="IPR001789">
    <property type="entry name" value="Sig_transdc_resp-reg_receiver"/>
</dbReference>
<accession>A0A848GA16</accession>
<dbReference type="InterPro" id="IPR011006">
    <property type="entry name" value="CheY-like_superfamily"/>
</dbReference>
<dbReference type="Pfam" id="PF13487">
    <property type="entry name" value="HD_5"/>
    <property type="match status" value="1"/>
</dbReference>
<protein>
    <submittedName>
        <fullName evidence="4">Response regulator</fullName>
    </submittedName>
</protein>
<keyword evidence="1" id="KW-0597">Phosphoprotein</keyword>
<dbReference type="GO" id="GO:0000160">
    <property type="term" value="P:phosphorelay signal transduction system"/>
    <property type="evidence" value="ECO:0007669"/>
    <property type="project" value="InterPro"/>
</dbReference>
<feature type="modified residue" description="4-aspartylphosphate" evidence="1">
    <location>
        <position position="55"/>
    </location>
</feature>
<comment type="caution">
    <text evidence="4">The sequence shown here is derived from an EMBL/GenBank/DDBJ whole genome shotgun (WGS) entry which is preliminary data.</text>
</comment>
<dbReference type="PROSITE" id="PS50110">
    <property type="entry name" value="RESPONSE_REGULATORY"/>
    <property type="match status" value="1"/>
</dbReference>
<dbReference type="Proteomes" id="UP000580043">
    <property type="component" value="Unassembled WGS sequence"/>
</dbReference>